<evidence type="ECO:0000313" key="11">
    <source>
        <dbReference type="Proteomes" id="UP000605846"/>
    </source>
</evidence>
<feature type="transmembrane region" description="Helical" evidence="8">
    <location>
        <begin position="252"/>
        <end position="271"/>
    </location>
</feature>
<evidence type="ECO:0000256" key="4">
    <source>
        <dbReference type="ARBA" id="ARBA00022989"/>
    </source>
</evidence>
<dbReference type="GO" id="GO:0140506">
    <property type="term" value="F:endoplasmic reticulum-autophagosome adaptor activity"/>
    <property type="evidence" value="ECO:0007669"/>
    <property type="project" value="UniProtKB-ARBA"/>
</dbReference>
<dbReference type="PIRSF" id="PIRSF019693">
    <property type="entry name" value="VAMP-associated"/>
    <property type="match status" value="1"/>
</dbReference>
<evidence type="ECO:0000256" key="5">
    <source>
        <dbReference type="ARBA" id="ARBA00023136"/>
    </source>
</evidence>
<dbReference type="GO" id="GO:0160214">
    <property type="term" value="F:endoplasmic reticulum-plasma membrane adaptor activity"/>
    <property type="evidence" value="ECO:0007669"/>
    <property type="project" value="UniProtKB-ARBA"/>
</dbReference>
<dbReference type="GO" id="GO:0061817">
    <property type="term" value="P:endoplasmic reticulum-plasma membrane tethering"/>
    <property type="evidence" value="ECO:0007669"/>
    <property type="project" value="TreeGrafter"/>
</dbReference>
<protein>
    <submittedName>
        <fullName evidence="10">Phosphatidylinositol-binding protein scs2</fullName>
    </submittedName>
</protein>
<feature type="coiled-coil region" evidence="6">
    <location>
        <begin position="178"/>
        <end position="205"/>
    </location>
</feature>
<proteinExistence type="inferred from homology"/>
<dbReference type="PANTHER" id="PTHR10809">
    <property type="entry name" value="VESICLE-ASSOCIATED MEMBRANE PROTEIN-ASSOCIATED PROTEIN"/>
    <property type="match status" value="1"/>
</dbReference>
<feature type="region of interest" description="Disordered" evidence="7">
    <location>
        <begin position="153"/>
        <end position="174"/>
    </location>
</feature>
<dbReference type="GO" id="GO:0035091">
    <property type="term" value="F:phosphatidylinositol binding"/>
    <property type="evidence" value="ECO:0007669"/>
    <property type="project" value="UniProtKB-ARBA"/>
</dbReference>
<dbReference type="InterPro" id="IPR013783">
    <property type="entry name" value="Ig-like_fold"/>
</dbReference>
<keyword evidence="6" id="KW-0175">Coiled coil</keyword>
<feature type="domain" description="MSP" evidence="9">
    <location>
        <begin position="2"/>
        <end position="126"/>
    </location>
</feature>
<comment type="similarity">
    <text evidence="2">Belongs to the VAMP-associated protein (VAP) (TC 9.B.17) family.</text>
</comment>
<evidence type="ECO:0000256" key="2">
    <source>
        <dbReference type="ARBA" id="ARBA00008932"/>
    </source>
</evidence>
<dbReference type="GO" id="GO:0061709">
    <property type="term" value="P:reticulophagy"/>
    <property type="evidence" value="ECO:0007669"/>
    <property type="project" value="UniProtKB-ARBA"/>
</dbReference>
<dbReference type="Gene3D" id="2.60.40.10">
    <property type="entry name" value="Immunoglobulins"/>
    <property type="match status" value="1"/>
</dbReference>
<dbReference type="GO" id="GO:0090158">
    <property type="term" value="P:endoplasmic reticulum membrane organization"/>
    <property type="evidence" value="ECO:0007669"/>
    <property type="project" value="TreeGrafter"/>
</dbReference>
<evidence type="ECO:0000256" key="6">
    <source>
        <dbReference type="SAM" id="Coils"/>
    </source>
</evidence>
<keyword evidence="11" id="KW-1185">Reference proteome</keyword>
<sequence length="272" mass="30988">MSVVIEPSTQLTFSRPLTRSSDEILVVKNPHPEPRTFKVKTTAPKQYCVRPNAGRIEPNSQVEVHVILQPLPNEPPADFKCKDKFLVQTAIIKPEYQSMSISDMWSHVESEDRDSIRQQKIKCVYLPPDEPVNEPESTPQTLNRQNNDFANEVPVGITAPVPPSPVPQRQQSIQDTTRDELVRELKRAQDTITQLQRQLTTQKEEQEKRANGLRSHEKAYATTRTLAPTVQPLDAVHQRLAELEKPRVTEGYPPQVVLIVAVLVFILTYLFF</sequence>
<organism evidence="10 11">
    <name type="scientific">Apophysomyces ossiformis</name>
    <dbReference type="NCBI Taxonomy" id="679940"/>
    <lineage>
        <taxon>Eukaryota</taxon>
        <taxon>Fungi</taxon>
        <taxon>Fungi incertae sedis</taxon>
        <taxon>Mucoromycota</taxon>
        <taxon>Mucoromycotina</taxon>
        <taxon>Mucoromycetes</taxon>
        <taxon>Mucorales</taxon>
        <taxon>Mucorineae</taxon>
        <taxon>Mucoraceae</taxon>
        <taxon>Apophysomyces</taxon>
    </lineage>
</organism>
<dbReference type="GO" id="GO:0051685">
    <property type="term" value="P:maintenance of ER location"/>
    <property type="evidence" value="ECO:0007669"/>
    <property type="project" value="UniProtKB-ARBA"/>
</dbReference>
<comment type="caution">
    <text evidence="10">The sequence shown here is derived from an EMBL/GenBank/DDBJ whole genome shotgun (WGS) entry which is preliminary data.</text>
</comment>
<dbReference type="PROSITE" id="PS50202">
    <property type="entry name" value="MSP"/>
    <property type="match status" value="1"/>
</dbReference>
<evidence type="ECO:0000313" key="10">
    <source>
        <dbReference type="EMBL" id="KAF7722033.1"/>
    </source>
</evidence>
<keyword evidence="4 8" id="KW-1133">Transmembrane helix</keyword>
<feature type="compositionally biased region" description="Polar residues" evidence="7">
    <location>
        <begin position="135"/>
        <end position="146"/>
    </location>
</feature>
<dbReference type="SUPFAM" id="SSF49354">
    <property type="entry name" value="PapD-like"/>
    <property type="match status" value="1"/>
</dbReference>
<name>A0A8H7BM52_9FUNG</name>
<accession>A0A8H7BM52</accession>
<dbReference type="InterPro" id="IPR000535">
    <property type="entry name" value="MSP_dom"/>
</dbReference>
<dbReference type="FunFam" id="2.60.40.10:FF:000813">
    <property type="entry name" value="Vesicle-associated protein 1-1"/>
    <property type="match status" value="1"/>
</dbReference>
<dbReference type="EMBL" id="JABAYA010000217">
    <property type="protein sequence ID" value="KAF7722033.1"/>
    <property type="molecule type" value="Genomic_DNA"/>
</dbReference>
<keyword evidence="5 8" id="KW-0472">Membrane</keyword>
<dbReference type="GO" id="GO:1902647">
    <property type="term" value="P:negative regulation of 1-phosphatidyl-1D-myo-inositol 4,5-bisphosphate biosynthetic process"/>
    <property type="evidence" value="ECO:0007669"/>
    <property type="project" value="UniProtKB-ARBA"/>
</dbReference>
<dbReference type="GO" id="GO:0005886">
    <property type="term" value="C:plasma membrane"/>
    <property type="evidence" value="ECO:0007669"/>
    <property type="project" value="TreeGrafter"/>
</dbReference>
<evidence type="ECO:0000256" key="8">
    <source>
        <dbReference type="SAM" id="Phobius"/>
    </source>
</evidence>
<comment type="subcellular location">
    <subcellularLocation>
        <location evidence="1">Membrane</location>
        <topology evidence="1">Single-pass type IV membrane protein</topology>
    </subcellularLocation>
</comment>
<feature type="region of interest" description="Disordered" evidence="7">
    <location>
        <begin position="127"/>
        <end position="146"/>
    </location>
</feature>
<gene>
    <name evidence="10" type="primary">SCS2_1</name>
    <name evidence="10" type="ORF">EC973_003755</name>
</gene>
<keyword evidence="3 8" id="KW-0812">Transmembrane</keyword>
<dbReference type="Pfam" id="PF00635">
    <property type="entry name" value="Motile_Sperm"/>
    <property type="match status" value="1"/>
</dbReference>
<dbReference type="InterPro" id="IPR016763">
    <property type="entry name" value="VAP"/>
</dbReference>
<dbReference type="GO" id="GO:0001786">
    <property type="term" value="F:phosphatidylserine binding"/>
    <property type="evidence" value="ECO:0007669"/>
    <property type="project" value="UniProtKB-ARBA"/>
</dbReference>
<reference evidence="10" key="1">
    <citation type="submission" date="2020-01" db="EMBL/GenBank/DDBJ databases">
        <title>Genome Sequencing of Three Apophysomyces-Like Fungal Strains Confirms a Novel Fungal Genus in the Mucoromycota with divergent Burkholderia-like Endosymbiotic Bacteria.</title>
        <authorList>
            <person name="Stajich J.E."/>
            <person name="Macias A.M."/>
            <person name="Carter-House D."/>
            <person name="Lovett B."/>
            <person name="Kasson L.R."/>
            <person name="Berry K."/>
            <person name="Grigoriev I."/>
            <person name="Chang Y."/>
            <person name="Spatafora J."/>
            <person name="Kasson M.T."/>
        </authorList>
    </citation>
    <scope>NUCLEOTIDE SEQUENCE</scope>
    <source>
        <strain evidence="10">NRRL A-21654</strain>
    </source>
</reference>
<dbReference type="InterPro" id="IPR008962">
    <property type="entry name" value="PapD-like_sf"/>
</dbReference>
<evidence type="ECO:0000256" key="7">
    <source>
        <dbReference type="SAM" id="MobiDB-lite"/>
    </source>
</evidence>
<dbReference type="PANTHER" id="PTHR10809:SF6">
    <property type="entry name" value="AT11025P-RELATED"/>
    <property type="match status" value="1"/>
</dbReference>
<evidence type="ECO:0000256" key="1">
    <source>
        <dbReference type="ARBA" id="ARBA00004211"/>
    </source>
</evidence>
<dbReference type="AlphaFoldDB" id="A0A8H7BM52"/>
<dbReference type="Proteomes" id="UP000605846">
    <property type="component" value="Unassembled WGS sequence"/>
</dbReference>
<dbReference type="GO" id="GO:0007009">
    <property type="term" value="P:plasma membrane organization"/>
    <property type="evidence" value="ECO:0007669"/>
    <property type="project" value="UniProtKB-ARBA"/>
</dbReference>
<evidence type="ECO:0000259" key="9">
    <source>
        <dbReference type="PROSITE" id="PS50202"/>
    </source>
</evidence>
<evidence type="ECO:0000256" key="3">
    <source>
        <dbReference type="ARBA" id="ARBA00022692"/>
    </source>
</evidence>
<dbReference type="OrthoDB" id="264603at2759"/>
<dbReference type="GO" id="GO:0033149">
    <property type="term" value="F:FFAT motif binding"/>
    <property type="evidence" value="ECO:0007669"/>
    <property type="project" value="TreeGrafter"/>
</dbReference>
<dbReference type="GO" id="GO:0160219">
    <property type="term" value="C:cortical endoplasmic reticulum membrane"/>
    <property type="evidence" value="ECO:0007669"/>
    <property type="project" value="UniProtKB-ARBA"/>
</dbReference>